<dbReference type="Proteomes" id="UP001152592">
    <property type="component" value="Unassembled WGS sequence"/>
</dbReference>
<dbReference type="Pfam" id="PF13602">
    <property type="entry name" value="ADH_zinc_N_2"/>
    <property type="match status" value="1"/>
</dbReference>
<dbReference type="InterPro" id="IPR036291">
    <property type="entry name" value="NAD(P)-bd_dom_sf"/>
</dbReference>
<dbReference type="InterPro" id="IPR052585">
    <property type="entry name" value="Lipid_raft_assoc_Zn_ADH"/>
</dbReference>
<dbReference type="PANTHER" id="PTHR43482:SF1">
    <property type="entry name" value="PROTEIN AST1-RELATED"/>
    <property type="match status" value="1"/>
</dbReference>
<proteinExistence type="predicted"/>
<dbReference type="InterPro" id="IPR011032">
    <property type="entry name" value="GroES-like_sf"/>
</dbReference>
<dbReference type="OrthoDB" id="10248435at2759"/>
<dbReference type="CDD" id="cd08267">
    <property type="entry name" value="MDR1"/>
    <property type="match status" value="1"/>
</dbReference>
<feature type="domain" description="Enoyl reductase (ER)" evidence="1">
    <location>
        <begin position="31"/>
        <end position="358"/>
    </location>
</feature>
<dbReference type="SUPFAM" id="SSF50129">
    <property type="entry name" value="GroES-like"/>
    <property type="match status" value="1"/>
</dbReference>
<evidence type="ECO:0000313" key="3">
    <source>
        <dbReference type="Proteomes" id="UP001152592"/>
    </source>
</evidence>
<dbReference type="Pfam" id="PF08240">
    <property type="entry name" value="ADH_N"/>
    <property type="match status" value="1"/>
</dbReference>
<reference evidence="2" key="1">
    <citation type="submission" date="2021-07" db="EMBL/GenBank/DDBJ databases">
        <authorList>
            <person name="Branca A.L. A."/>
        </authorList>
    </citation>
    <scope>NUCLEOTIDE SEQUENCE</scope>
</reference>
<dbReference type="GO" id="GO:0016491">
    <property type="term" value="F:oxidoreductase activity"/>
    <property type="evidence" value="ECO:0007669"/>
    <property type="project" value="InterPro"/>
</dbReference>
<evidence type="ECO:0000259" key="1">
    <source>
        <dbReference type="SMART" id="SM00829"/>
    </source>
</evidence>
<dbReference type="SMART" id="SM00829">
    <property type="entry name" value="PKS_ER"/>
    <property type="match status" value="1"/>
</dbReference>
<dbReference type="EMBL" id="CAJVPD010000268">
    <property type="protein sequence ID" value="CAG8411683.1"/>
    <property type="molecule type" value="Genomic_DNA"/>
</dbReference>
<accession>A0A9W4JPA1</accession>
<dbReference type="InterPro" id="IPR020843">
    <property type="entry name" value="ER"/>
</dbReference>
<gene>
    <name evidence="2" type="ORF">PSALAMII_LOCUS8761</name>
</gene>
<dbReference type="AlphaFoldDB" id="A0A9W4JPA1"/>
<dbReference type="PANTHER" id="PTHR43482">
    <property type="entry name" value="PROTEIN AST1-RELATED"/>
    <property type="match status" value="1"/>
</dbReference>
<protein>
    <recommendedName>
        <fullName evidence="1">Enoyl reductase (ER) domain-containing protein</fullName>
    </recommendedName>
</protein>
<dbReference type="Gene3D" id="3.40.50.720">
    <property type="entry name" value="NAD(P)-binding Rossmann-like Domain"/>
    <property type="match status" value="1"/>
</dbReference>
<dbReference type="SUPFAM" id="SSF51735">
    <property type="entry name" value="NAD(P)-binding Rossmann-fold domains"/>
    <property type="match status" value="1"/>
</dbReference>
<comment type="caution">
    <text evidence="2">The sequence shown here is derived from an EMBL/GenBank/DDBJ whole genome shotgun (WGS) entry which is preliminary data.</text>
</comment>
<sequence length="363" mass="39077">MWKMKLKEMPPTTQAPTVPPAMRAWVRSRRGPATMTLKLISDYPTPAIPTASSSDILIRVSHVSLQFSTEMMMKILPSLPLNSPWVPEIELSGEVVAAGGDAPAEMRRPGSHVVAFESVPGSIFMGRGVLAEYVRIPACQVVNIEAGVDMASASGISGSGSVALRMVRTGGIRAGHSVLVNGASGSVGSLLVQLCRLRGAKVVGIASGGNESMVRDLGVDEFIDYRNHEKLPAYLARQYGDRPFDFVLDCVGTQALFVNSPAYLKVDGTVINIGVFEGMFASARNALLNNWLPIWLGGVPRRYIMFSTSPACDDVIYLARLIEKGRLRIPVDSVFSMEEAVGAYERIATKRARGKVVVKVQGG</sequence>
<name>A0A9W4JPA1_9EURO</name>
<dbReference type="InterPro" id="IPR013154">
    <property type="entry name" value="ADH-like_N"/>
</dbReference>
<organism evidence="2 3">
    <name type="scientific">Penicillium salamii</name>
    <dbReference type="NCBI Taxonomy" id="1612424"/>
    <lineage>
        <taxon>Eukaryota</taxon>
        <taxon>Fungi</taxon>
        <taxon>Dikarya</taxon>
        <taxon>Ascomycota</taxon>
        <taxon>Pezizomycotina</taxon>
        <taxon>Eurotiomycetes</taxon>
        <taxon>Eurotiomycetidae</taxon>
        <taxon>Eurotiales</taxon>
        <taxon>Aspergillaceae</taxon>
        <taxon>Penicillium</taxon>
    </lineage>
</organism>
<dbReference type="Gene3D" id="3.90.180.10">
    <property type="entry name" value="Medium-chain alcohol dehydrogenases, catalytic domain"/>
    <property type="match status" value="1"/>
</dbReference>
<evidence type="ECO:0000313" key="2">
    <source>
        <dbReference type="EMBL" id="CAG8411683.1"/>
    </source>
</evidence>